<dbReference type="EMBL" id="CM004392">
    <property type="protein sequence ID" value="KAG8651879.1"/>
    <property type="molecule type" value="Genomic_DNA"/>
</dbReference>
<sequence length="253" mass="28773">MSYGTYHLLDDVKKSNEEWLQRSAIATIINIHMIPLLHDHFVKEGVLSSKAIPLGGSFILLNFENQETMESFLSNDVTLLKSWFTDIKPYSLTFAQNKRLAWFRLVGVPLHAWSSHFFKWFSEKMDMFVAIDSSINSKSKMGVARILVIVDNLRSFNKIFAVEISNRRYHIFVQDELGGSLSLFNCGTFLGNVAPRYVQFSDNNISCAYSSNADVSSEPSQENILVMDSVGDYAQGENSLHGNLMLRMMTQFQ</sequence>
<accession>A0ACB7HIS4</accession>
<keyword evidence="2" id="KW-1185">Reference proteome</keyword>
<dbReference type="Proteomes" id="UP000091857">
    <property type="component" value="Chromosome 6"/>
</dbReference>
<reference evidence="2" key="1">
    <citation type="journal article" date="2016" name="Nat. Biotechnol.">
        <title>Sequencing wild and cultivated cassava and related species reveals extensive interspecific hybridization and genetic diversity.</title>
        <authorList>
            <person name="Bredeson J.V."/>
            <person name="Lyons J.B."/>
            <person name="Prochnik S.E."/>
            <person name="Wu G.A."/>
            <person name="Ha C.M."/>
            <person name="Edsinger-Gonzales E."/>
            <person name="Grimwood J."/>
            <person name="Schmutz J."/>
            <person name="Rabbi I.Y."/>
            <person name="Egesi C."/>
            <person name="Nauluvula P."/>
            <person name="Lebot V."/>
            <person name="Ndunguru J."/>
            <person name="Mkamilo G."/>
            <person name="Bart R.S."/>
            <person name="Setter T.L."/>
            <person name="Gleadow R.M."/>
            <person name="Kulakow P."/>
            <person name="Ferguson M.E."/>
            <person name="Rounsley S."/>
            <person name="Rokhsar D.S."/>
        </authorList>
    </citation>
    <scope>NUCLEOTIDE SEQUENCE [LARGE SCALE GENOMIC DNA]</scope>
    <source>
        <strain evidence="2">cv. AM560-2</strain>
    </source>
</reference>
<protein>
    <submittedName>
        <fullName evidence="1">Uncharacterized protein</fullName>
    </submittedName>
</protein>
<name>A0ACB7HIS4_MANES</name>
<evidence type="ECO:0000313" key="1">
    <source>
        <dbReference type="EMBL" id="KAG8651879.1"/>
    </source>
</evidence>
<evidence type="ECO:0000313" key="2">
    <source>
        <dbReference type="Proteomes" id="UP000091857"/>
    </source>
</evidence>
<gene>
    <name evidence="1" type="ORF">MANES_06G033475v8</name>
</gene>
<proteinExistence type="predicted"/>
<comment type="caution">
    <text evidence="1">The sequence shown here is derived from an EMBL/GenBank/DDBJ whole genome shotgun (WGS) entry which is preliminary data.</text>
</comment>
<organism evidence="1 2">
    <name type="scientific">Manihot esculenta</name>
    <name type="common">Cassava</name>
    <name type="synonym">Jatropha manihot</name>
    <dbReference type="NCBI Taxonomy" id="3983"/>
    <lineage>
        <taxon>Eukaryota</taxon>
        <taxon>Viridiplantae</taxon>
        <taxon>Streptophyta</taxon>
        <taxon>Embryophyta</taxon>
        <taxon>Tracheophyta</taxon>
        <taxon>Spermatophyta</taxon>
        <taxon>Magnoliopsida</taxon>
        <taxon>eudicotyledons</taxon>
        <taxon>Gunneridae</taxon>
        <taxon>Pentapetalae</taxon>
        <taxon>rosids</taxon>
        <taxon>fabids</taxon>
        <taxon>Malpighiales</taxon>
        <taxon>Euphorbiaceae</taxon>
        <taxon>Crotonoideae</taxon>
        <taxon>Manihoteae</taxon>
        <taxon>Manihot</taxon>
    </lineage>
</organism>